<sequence length="244" mass="27513">MGGLGRMDDRWEDSGMRVGKAYNRGDDSSWGGSRSFEHYAALFERMRESLTKWSQERTEENARDLWKWLGYLDDSSKTEQRTETSRSVGEIGWEEGNDWHPIPVVHQFPPAQPPEFFINASRLRDGEWDTVVGTRIEGFTRWSIDVFPGEETYLHTFVRSFSTSEIVEFFYGSALSLARDLGVDVCSLGLGLSCPVINLLSTTLLIHPIPMDLCLIRLASGRFAPILSAPIAPSVLMLQTFAIA</sequence>
<dbReference type="Proteomes" id="UP000076798">
    <property type="component" value="Unassembled WGS sequence"/>
</dbReference>
<protein>
    <submittedName>
        <fullName evidence="1">Uncharacterized protein</fullName>
    </submittedName>
</protein>
<name>A0A165Y2N6_9AGAM</name>
<dbReference type="EMBL" id="KV428292">
    <property type="protein sequence ID" value="KZT32815.1"/>
    <property type="molecule type" value="Genomic_DNA"/>
</dbReference>
<gene>
    <name evidence="1" type="ORF">SISSUDRAFT_475537</name>
</gene>
<reference evidence="1 2" key="1">
    <citation type="journal article" date="2016" name="Mol. Biol. Evol.">
        <title>Comparative Genomics of Early-Diverging Mushroom-Forming Fungi Provides Insights into the Origins of Lignocellulose Decay Capabilities.</title>
        <authorList>
            <person name="Nagy L.G."/>
            <person name="Riley R."/>
            <person name="Tritt A."/>
            <person name="Adam C."/>
            <person name="Daum C."/>
            <person name="Floudas D."/>
            <person name="Sun H."/>
            <person name="Yadav J.S."/>
            <person name="Pangilinan J."/>
            <person name="Larsson K.H."/>
            <person name="Matsuura K."/>
            <person name="Barry K."/>
            <person name="Labutti K."/>
            <person name="Kuo R."/>
            <person name="Ohm R.A."/>
            <person name="Bhattacharya S.S."/>
            <person name="Shirouzu T."/>
            <person name="Yoshinaga Y."/>
            <person name="Martin F.M."/>
            <person name="Grigoriev I.V."/>
            <person name="Hibbett D.S."/>
        </authorList>
    </citation>
    <scope>NUCLEOTIDE SEQUENCE [LARGE SCALE GENOMIC DNA]</scope>
    <source>
        <strain evidence="1 2">HHB10207 ss-3</strain>
    </source>
</reference>
<keyword evidence="2" id="KW-1185">Reference proteome</keyword>
<evidence type="ECO:0000313" key="2">
    <source>
        <dbReference type="Proteomes" id="UP000076798"/>
    </source>
</evidence>
<dbReference type="AlphaFoldDB" id="A0A165Y2N6"/>
<organism evidence="1 2">
    <name type="scientific">Sistotremastrum suecicum HHB10207 ss-3</name>
    <dbReference type="NCBI Taxonomy" id="1314776"/>
    <lineage>
        <taxon>Eukaryota</taxon>
        <taxon>Fungi</taxon>
        <taxon>Dikarya</taxon>
        <taxon>Basidiomycota</taxon>
        <taxon>Agaricomycotina</taxon>
        <taxon>Agaricomycetes</taxon>
        <taxon>Sistotremastrales</taxon>
        <taxon>Sistotremastraceae</taxon>
        <taxon>Sistotremastrum</taxon>
    </lineage>
</organism>
<evidence type="ECO:0000313" key="1">
    <source>
        <dbReference type="EMBL" id="KZT32815.1"/>
    </source>
</evidence>
<proteinExistence type="predicted"/>
<accession>A0A165Y2N6</accession>